<name>A0A9N9GID3_FUNMO</name>
<proteinExistence type="predicted"/>
<dbReference type="EMBL" id="CAJVPP010002562">
    <property type="protein sequence ID" value="CAG8604365.1"/>
    <property type="molecule type" value="Genomic_DNA"/>
</dbReference>
<dbReference type="AlphaFoldDB" id="A0A9N9GID3"/>
<evidence type="ECO:0000313" key="2">
    <source>
        <dbReference type="Proteomes" id="UP000789375"/>
    </source>
</evidence>
<protein>
    <submittedName>
        <fullName evidence="1">6079_t:CDS:1</fullName>
    </submittedName>
</protein>
<sequence length="244" mass="28507">YAYSILTDTNSSIANLALSKNKDSSVVSKYSDNQFKFRDVINLAKAKLLGILSIVSELVRAYMATLIAIDKDYENYIITYLSEPILSEALLELMSKGNIWKEVLQELDYTFRLGGILNASTQGSAYINKSLLEIYCYDEEYKQFNNTLLYDLHKYKIIFQSLLHLWTDPIRLAKEEYNVEQFLHQMMPYTYFRKRDERFTTLDIISSYNSKVDSECKIETALDNTDTYYCKVVREYQITLSGWN</sequence>
<reference evidence="1" key="1">
    <citation type="submission" date="2021-06" db="EMBL/GenBank/DDBJ databases">
        <authorList>
            <person name="Kallberg Y."/>
            <person name="Tangrot J."/>
            <person name="Rosling A."/>
        </authorList>
    </citation>
    <scope>NUCLEOTIDE SEQUENCE</scope>
    <source>
        <strain evidence="1">87-6 pot B 2015</strain>
    </source>
</reference>
<organism evidence="1 2">
    <name type="scientific">Funneliformis mosseae</name>
    <name type="common">Endomycorrhizal fungus</name>
    <name type="synonym">Glomus mosseae</name>
    <dbReference type="NCBI Taxonomy" id="27381"/>
    <lineage>
        <taxon>Eukaryota</taxon>
        <taxon>Fungi</taxon>
        <taxon>Fungi incertae sedis</taxon>
        <taxon>Mucoromycota</taxon>
        <taxon>Glomeromycotina</taxon>
        <taxon>Glomeromycetes</taxon>
        <taxon>Glomerales</taxon>
        <taxon>Glomeraceae</taxon>
        <taxon>Funneliformis</taxon>
    </lineage>
</organism>
<comment type="caution">
    <text evidence="1">The sequence shown here is derived from an EMBL/GenBank/DDBJ whole genome shotgun (WGS) entry which is preliminary data.</text>
</comment>
<evidence type="ECO:0000313" key="1">
    <source>
        <dbReference type="EMBL" id="CAG8604365.1"/>
    </source>
</evidence>
<keyword evidence="2" id="KW-1185">Reference proteome</keyword>
<gene>
    <name evidence="1" type="ORF">FMOSSE_LOCUS9120</name>
</gene>
<feature type="non-terminal residue" evidence="1">
    <location>
        <position position="1"/>
    </location>
</feature>
<dbReference type="Proteomes" id="UP000789375">
    <property type="component" value="Unassembled WGS sequence"/>
</dbReference>
<accession>A0A9N9GID3</accession>